<dbReference type="Proteomes" id="UP001328107">
    <property type="component" value="Unassembled WGS sequence"/>
</dbReference>
<evidence type="ECO:0000313" key="2">
    <source>
        <dbReference type="EMBL" id="GMR31788.1"/>
    </source>
</evidence>
<evidence type="ECO:0000313" key="3">
    <source>
        <dbReference type="Proteomes" id="UP001328107"/>
    </source>
</evidence>
<reference evidence="3" key="1">
    <citation type="submission" date="2022-10" db="EMBL/GenBank/DDBJ databases">
        <title>Genome assembly of Pristionchus species.</title>
        <authorList>
            <person name="Yoshida K."/>
            <person name="Sommer R.J."/>
        </authorList>
    </citation>
    <scope>NUCLEOTIDE SEQUENCE [LARGE SCALE GENOMIC DNA]</scope>
    <source>
        <strain evidence="3">RS5460</strain>
    </source>
</reference>
<protein>
    <submittedName>
        <fullName evidence="2">Uncharacterized protein</fullName>
    </submittedName>
</protein>
<evidence type="ECO:0000256" key="1">
    <source>
        <dbReference type="SAM" id="MobiDB-lite"/>
    </source>
</evidence>
<organism evidence="2 3">
    <name type="scientific">Pristionchus mayeri</name>
    <dbReference type="NCBI Taxonomy" id="1317129"/>
    <lineage>
        <taxon>Eukaryota</taxon>
        <taxon>Metazoa</taxon>
        <taxon>Ecdysozoa</taxon>
        <taxon>Nematoda</taxon>
        <taxon>Chromadorea</taxon>
        <taxon>Rhabditida</taxon>
        <taxon>Rhabditina</taxon>
        <taxon>Diplogasteromorpha</taxon>
        <taxon>Diplogasteroidea</taxon>
        <taxon>Neodiplogasteridae</taxon>
        <taxon>Pristionchus</taxon>
    </lineage>
</organism>
<gene>
    <name evidence="2" type="ORF">PMAYCL1PPCAC_01983</name>
</gene>
<proteinExistence type="predicted"/>
<feature type="region of interest" description="Disordered" evidence="1">
    <location>
        <begin position="15"/>
        <end position="78"/>
    </location>
</feature>
<name>A0AAN5C043_9BILA</name>
<accession>A0AAN5C043</accession>
<dbReference type="EMBL" id="BTRK01000001">
    <property type="protein sequence ID" value="GMR31788.1"/>
    <property type="molecule type" value="Genomic_DNA"/>
</dbReference>
<feature type="compositionally biased region" description="Polar residues" evidence="1">
    <location>
        <begin position="23"/>
        <end position="42"/>
    </location>
</feature>
<feature type="compositionally biased region" description="Basic residues" evidence="1">
    <location>
        <begin position="57"/>
        <end position="68"/>
    </location>
</feature>
<sequence>TCPYRRRGRISCHVRGRRRRTSCGRQVESTRIPRSQRSQPTANVVLVRSSLAEREHHGRGRRGRGGRRARPEPTNAFC</sequence>
<feature type="non-terminal residue" evidence="2">
    <location>
        <position position="1"/>
    </location>
</feature>
<keyword evidence="3" id="KW-1185">Reference proteome</keyword>
<feature type="non-terminal residue" evidence="2">
    <location>
        <position position="78"/>
    </location>
</feature>
<comment type="caution">
    <text evidence="2">The sequence shown here is derived from an EMBL/GenBank/DDBJ whole genome shotgun (WGS) entry which is preliminary data.</text>
</comment>
<dbReference type="AlphaFoldDB" id="A0AAN5C043"/>